<dbReference type="Gene3D" id="3.40.50.720">
    <property type="entry name" value="NAD(P)-binding Rossmann-like Domain"/>
    <property type="match status" value="1"/>
</dbReference>
<dbReference type="InterPro" id="IPR045869">
    <property type="entry name" value="Arna-like_SDR_e"/>
</dbReference>
<sequence>MDGSGRRALVTGAAGFIGSHLVEALIRDNWSVRCFVRYDSAGTLGFIDTFPAAIRESLDIRRADLLDENAVDSAAEGVDTIFHLGARISIPYSYASPRDNFMVNAVGTLNVLEAARNNRVRRIVHTSTSEVFGSAQIIPMSETHPLNAQSPYAGSKIAADKLVQSYHRSFDVPAVTVRPFNTFGPRQSPRAVISAIIQQALRGDRIRLGALTPRRDMTFVADTVAGFQRAAIAEGVEGMEFNLGTGEDVSIGELVERILKAMDLDIPVETDEARIRPANSEVSRLCSDNRLARERLGWTPATPLDEGLAGTIAWWRDNQDRFPGTGYAT</sequence>
<keyword evidence="3" id="KW-1185">Reference proteome</keyword>
<feature type="domain" description="NAD(P)-binding" evidence="1">
    <location>
        <begin position="9"/>
        <end position="309"/>
    </location>
</feature>
<dbReference type="PANTHER" id="PTHR43000">
    <property type="entry name" value="DTDP-D-GLUCOSE 4,6-DEHYDRATASE-RELATED"/>
    <property type="match status" value="1"/>
</dbReference>
<dbReference type="InterPro" id="IPR036291">
    <property type="entry name" value="NAD(P)-bd_dom_sf"/>
</dbReference>
<evidence type="ECO:0000313" key="3">
    <source>
        <dbReference type="Proteomes" id="UP000199071"/>
    </source>
</evidence>
<accession>A0A1G6DJ86</accession>
<dbReference type="InterPro" id="IPR016040">
    <property type="entry name" value="NAD(P)-bd_dom"/>
</dbReference>
<gene>
    <name evidence="2" type="ORF">SAMN02982931_03489</name>
</gene>
<dbReference type="OrthoDB" id="9801785at2"/>
<dbReference type="CDD" id="cd05257">
    <property type="entry name" value="Arna_like_SDR_e"/>
    <property type="match status" value="1"/>
</dbReference>
<organism evidence="2 3">
    <name type="scientific">Bauldia litoralis</name>
    <dbReference type="NCBI Taxonomy" id="665467"/>
    <lineage>
        <taxon>Bacteria</taxon>
        <taxon>Pseudomonadati</taxon>
        <taxon>Pseudomonadota</taxon>
        <taxon>Alphaproteobacteria</taxon>
        <taxon>Hyphomicrobiales</taxon>
        <taxon>Kaistiaceae</taxon>
        <taxon>Bauldia</taxon>
    </lineage>
</organism>
<dbReference type="Proteomes" id="UP000199071">
    <property type="component" value="Unassembled WGS sequence"/>
</dbReference>
<dbReference type="SUPFAM" id="SSF51735">
    <property type="entry name" value="NAD(P)-binding Rossmann-fold domains"/>
    <property type="match status" value="1"/>
</dbReference>
<name>A0A1G6DJ86_9HYPH</name>
<dbReference type="EMBL" id="FMXQ01000007">
    <property type="protein sequence ID" value="SDB45257.1"/>
    <property type="molecule type" value="Genomic_DNA"/>
</dbReference>
<protein>
    <submittedName>
        <fullName evidence="2">NAD dependent epimerase/dehydratase, LLPSF_EDH_00030 family</fullName>
    </submittedName>
</protein>
<evidence type="ECO:0000313" key="2">
    <source>
        <dbReference type="EMBL" id="SDB45257.1"/>
    </source>
</evidence>
<dbReference type="GO" id="GO:0016831">
    <property type="term" value="F:carboxy-lyase activity"/>
    <property type="evidence" value="ECO:0007669"/>
    <property type="project" value="InterPro"/>
</dbReference>
<reference evidence="2 3" key="1">
    <citation type="submission" date="2016-10" db="EMBL/GenBank/DDBJ databases">
        <authorList>
            <person name="de Groot N.N."/>
        </authorList>
    </citation>
    <scope>NUCLEOTIDE SEQUENCE [LARGE SCALE GENOMIC DNA]</scope>
    <source>
        <strain evidence="2 3">ATCC 35022</strain>
    </source>
</reference>
<evidence type="ECO:0000259" key="1">
    <source>
        <dbReference type="Pfam" id="PF16363"/>
    </source>
</evidence>
<dbReference type="Pfam" id="PF16363">
    <property type="entry name" value="GDP_Man_Dehyd"/>
    <property type="match status" value="1"/>
</dbReference>
<proteinExistence type="predicted"/>
<dbReference type="STRING" id="665467.SAMN02982931_03489"/>
<dbReference type="AlphaFoldDB" id="A0A1G6DJ86"/>